<dbReference type="CDD" id="cd04179">
    <property type="entry name" value="DPM_DPG-synthase_like"/>
    <property type="match status" value="1"/>
</dbReference>
<keyword evidence="3" id="KW-1185">Reference proteome</keyword>
<name>A0A6N7EZJ0_9GAMM</name>
<dbReference type="RefSeq" id="WP_152810773.1">
    <property type="nucleotide sequence ID" value="NZ_WHNW01000011.1"/>
</dbReference>
<feature type="domain" description="Glycosyltransferase 2-like" evidence="1">
    <location>
        <begin position="9"/>
        <end position="169"/>
    </location>
</feature>
<proteinExistence type="predicted"/>
<reference evidence="2 3" key="1">
    <citation type="submission" date="2019-10" db="EMBL/GenBank/DDBJ databases">
        <title>Cardiobacteriales fam. a chemoheterotrophic member of the order Cardiobacteriales, and proposal of Cardiobacteriales fam. nov.</title>
        <authorList>
            <person name="Wang C."/>
        </authorList>
    </citation>
    <scope>NUCLEOTIDE SEQUENCE [LARGE SCALE GENOMIC DNA]</scope>
    <source>
        <strain evidence="2 3">ML27</strain>
    </source>
</reference>
<organism evidence="2 3">
    <name type="scientific">Ostreibacterium oceani</name>
    <dbReference type="NCBI Taxonomy" id="2654998"/>
    <lineage>
        <taxon>Bacteria</taxon>
        <taxon>Pseudomonadati</taxon>
        <taxon>Pseudomonadota</taxon>
        <taxon>Gammaproteobacteria</taxon>
        <taxon>Cardiobacteriales</taxon>
        <taxon>Ostreibacteriaceae</taxon>
        <taxon>Ostreibacterium</taxon>
    </lineage>
</organism>
<dbReference type="GO" id="GO:0016740">
    <property type="term" value="F:transferase activity"/>
    <property type="evidence" value="ECO:0007669"/>
    <property type="project" value="UniProtKB-KW"/>
</dbReference>
<dbReference type="InterPro" id="IPR050256">
    <property type="entry name" value="Glycosyltransferase_2"/>
</dbReference>
<dbReference type="AlphaFoldDB" id="A0A6N7EZJ0"/>
<dbReference type="SUPFAM" id="SSF53448">
    <property type="entry name" value="Nucleotide-diphospho-sugar transferases"/>
    <property type="match status" value="1"/>
</dbReference>
<evidence type="ECO:0000313" key="2">
    <source>
        <dbReference type="EMBL" id="MPV86779.1"/>
    </source>
</evidence>
<dbReference type="Pfam" id="PF00535">
    <property type="entry name" value="Glycos_transf_2"/>
    <property type="match status" value="1"/>
</dbReference>
<dbReference type="EMBL" id="WHNW01000011">
    <property type="protein sequence ID" value="MPV86779.1"/>
    <property type="molecule type" value="Genomic_DNA"/>
</dbReference>
<dbReference type="PANTHER" id="PTHR48090:SF7">
    <property type="entry name" value="RFBJ PROTEIN"/>
    <property type="match status" value="1"/>
</dbReference>
<gene>
    <name evidence="2" type="ORF">GCU85_08580</name>
</gene>
<dbReference type="InterPro" id="IPR001173">
    <property type="entry name" value="Glyco_trans_2-like"/>
</dbReference>
<accession>A0A6N7EZJ0</accession>
<evidence type="ECO:0000313" key="3">
    <source>
        <dbReference type="Proteomes" id="UP000471298"/>
    </source>
</evidence>
<dbReference type="InterPro" id="IPR029044">
    <property type="entry name" value="Nucleotide-diphossugar_trans"/>
</dbReference>
<evidence type="ECO:0000259" key="1">
    <source>
        <dbReference type="Pfam" id="PF00535"/>
    </source>
</evidence>
<dbReference type="InParanoid" id="A0A6N7EZJ0"/>
<dbReference type="Gene3D" id="3.90.550.10">
    <property type="entry name" value="Spore Coat Polysaccharide Biosynthesis Protein SpsA, Chain A"/>
    <property type="match status" value="1"/>
</dbReference>
<keyword evidence="2" id="KW-0808">Transferase</keyword>
<protein>
    <submittedName>
        <fullName evidence="2">Glycosyltransferase</fullName>
    </submittedName>
</protein>
<dbReference type="PANTHER" id="PTHR48090">
    <property type="entry name" value="UNDECAPRENYL-PHOSPHATE 4-DEOXY-4-FORMAMIDO-L-ARABINOSE TRANSFERASE-RELATED"/>
    <property type="match status" value="1"/>
</dbReference>
<dbReference type="Proteomes" id="UP000471298">
    <property type="component" value="Unassembled WGS sequence"/>
</dbReference>
<comment type="caution">
    <text evidence="2">The sequence shown here is derived from an EMBL/GenBank/DDBJ whole genome shotgun (WGS) entry which is preliminary data.</text>
</comment>
<sequence>MLNGQKIIVVMPAYHAGLTLEQTYRELPHDIIDEVILVDDNSHDNTVTVAESLGITVIKHNENRGYGGNQKTCYQTALAHGADIVVMVHPDYQYDPKLAGAMISMIASGIYDAALGSRILGGGALKGGMPYWKYIANRFLTAFENLLLGAKLSEYHTGYRAFSRELLENIPFDDNSEDFVFDNQMLAQVILADYALGEISVPTKYFEAASSINFKRSVQYGIGVVGVSIVGLLARCKLWYHPIFSFLKK</sequence>